<organism evidence="1 2">
    <name type="scientific">Laticauda laticaudata</name>
    <name type="common">Blue-ringed sea krait</name>
    <name type="synonym">Blue-lipped sea krait</name>
    <dbReference type="NCBI Taxonomy" id="8630"/>
    <lineage>
        <taxon>Eukaryota</taxon>
        <taxon>Metazoa</taxon>
        <taxon>Chordata</taxon>
        <taxon>Craniata</taxon>
        <taxon>Vertebrata</taxon>
        <taxon>Euteleostomi</taxon>
        <taxon>Lepidosauria</taxon>
        <taxon>Squamata</taxon>
        <taxon>Bifurcata</taxon>
        <taxon>Unidentata</taxon>
        <taxon>Episquamata</taxon>
        <taxon>Toxicofera</taxon>
        <taxon>Serpentes</taxon>
        <taxon>Colubroidea</taxon>
        <taxon>Elapidae</taxon>
        <taxon>Laticaudinae</taxon>
        <taxon>Laticauda</taxon>
    </lineage>
</organism>
<dbReference type="Ensembl" id="ENSLLTT00000013548.1">
    <property type="protein sequence ID" value="ENSLLTP00000013045.1"/>
    <property type="gene ID" value="ENSLLTG00000009966.1"/>
</dbReference>
<evidence type="ECO:0000313" key="2">
    <source>
        <dbReference type="Proteomes" id="UP000694406"/>
    </source>
</evidence>
<keyword evidence="2" id="KW-1185">Reference proteome</keyword>
<protein>
    <submittedName>
        <fullName evidence="1">Uncharacterized protein</fullName>
    </submittedName>
</protein>
<reference evidence="1" key="1">
    <citation type="submission" date="2025-08" db="UniProtKB">
        <authorList>
            <consortium name="Ensembl"/>
        </authorList>
    </citation>
    <scope>IDENTIFICATION</scope>
</reference>
<dbReference type="AlphaFoldDB" id="A0A8C5SAG6"/>
<name>A0A8C5SAG6_LATLA</name>
<dbReference type="Proteomes" id="UP000694406">
    <property type="component" value="Unplaced"/>
</dbReference>
<accession>A0A8C5SAG6</accession>
<proteinExistence type="predicted"/>
<sequence>KTTLFKRHQHQALAALPGTTVATAIANNATEPVIPGGGKGSAKEDAFSKLKEKFMNELTKIPCK</sequence>
<reference evidence="1" key="2">
    <citation type="submission" date="2025-09" db="UniProtKB">
        <authorList>
            <consortium name="Ensembl"/>
        </authorList>
    </citation>
    <scope>IDENTIFICATION</scope>
</reference>
<evidence type="ECO:0000313" key="1">
    <source>
        <dbReference type="Ensembl" id="ENSLLTP00000013045.1"/>
    </source>
</evidence>